<comment type="caution">
    <text evidence="1">The sequence shown here is derived from an EMBL/GenBank/DDBJ whole genome shotgun (WGS) entry which is preliminary data.</text>
</comment>
<dbReference type="Proteomes" id="UP000801492">
    <property type="component" value="Unassembled WGS sequence"/>
</dbReference>
<accession>A0A8K0CUG5</accession>
<name>A0A8K0CUG5_IGNLU</name>
<dbReference type="OrthoDB" id="6381026at2759"/>
<evidence type="ECO:0000313" key="2">
    <source>
        <dbReference type="Proteomes" id="UP000801492"/>
    </source>
</evidence>
<gene>
    <name evidence="1" type="ORF">ILUMI_13458</name>
</gene>
<dbReference type="AlphaFoldDB" id="A0A8K0CUG5"/>
<proteinExistence type="predicted"/>
<reference evidence="1" key="1">
    <citation type="submission" date="2019-08" db="EMBL/GenBank/DDBJ databases">
        <title>The genome of the North American firefly Photinus pyralis.</title>
        <authorList>
            <consortium name="Photinus pyralis genome working group"/>
            <person name="Fallon T.R."/>
            <person name="Sander Lower S.E."/>
            <person name="Weng J.-K."/>
        </authorList>
    </citation>
    <scope>NUCLEOTIDE SEQUENCE</scope>
    <source>
        <strain evidence="1">TRF0915ILg1</strain>
        <tissue evidence="1">Whole body</tissue>
    </source>
</reference>
<organism evidence="1 2">
    <name type="scientific">Ignelater luminosus</name>
    <name type="common">Cucubano</name>
    <name type="synonym">Pyrophorus luminosus</name>
    <dbReference type="NCBI Taxonomy" id="2038154"/>
    <lineage>
        <taxon>Eukaryota</taxon>
        <taxon>Metazoa</taxon>
        <taxon>Ecdysozoa</taxon>
        <taxon>Arthropoda</taxon>
        <taxon>Hexapoda</taxon>
        <taxon>Insecta</taxon>
        <taxon>Pterygota</taxon>
        <taxon>Neoptera</taxon>
        <taxon>Endopterygota</taxon>
        <taxon>Coleoptera</taxon>
        <taxon>Polyphaga</taxon>
        <taxon>Elateriformia</taxon>
        <taxon>Elateroidea</taxon>
        <taxon>Elateridae</taxon>
        <taxon>Agrypninae</taxon>
        <taxon>Pyrophorini</taxon>
        <taxon>Ignelater</taxon>
    </lineage>
</organism>
<dbReference type="Gene3D" id="3.30.70.1820">
    <property type="entry name" value="L1 transposable element, RRM domain"/>
    <property type="match status" value="1"/>
</dbReference>
<sequence length="133" mass="15459">MKSLERETRRRNLVIKGVANAERKREGETKDIILKIVGKTGVTIESNMQVDEARRLKRYKQDETRPILLKLTTRQKKTEILEHVKELKGAEETEELAGSRDGKKTVKERLPEGDTIQQQLRKITRIIDDPKNK</sequence>
<protein>
    <submittedName>
        <fullName evidence="1">Uncharacterized protein</fullName>
    </submittedName>
</protein>
<dbReference type="EMBL" id="VTPC01008567">
    <property type="protein sequence ID" value="KAF2892714.1"/>
    <property type="molecule type" value="Genomic_DNA"/>
</dbReference>
<keyword evidence="2" id="KW-1185">Reference proteome</keyword>
<evidence type="ECO:0000313" key="1">
    <source>
        <dbReference type="EMBL" id="KAF2892714.1"/>
    </source>
</evidence>